<accession>A0A5C5B7Z3</accession>
<gene>
    <name evidence="8" type="ORF">FH969_13190</name>
</gene>
<dbReference type="PROSITE" id="PS51257">
    <property type="entry name" value="PROKAR_LIPOPROTEIN"/>
    <property type="match status" value="1"/>
</dbReference>
<dbReference type="PANTHER" id="PTHR30429">
    <property type="entry name" value="D-METHIONINE-BINDING LIPOPROTEIN METQ"/>
    <property type="match status" value="1"/>
</dbReference>
<evidence type="ECO:0000256" key="2">
    <source>
        <dbReference type="ARBA" id="ARBA00008973"/>
    </source>
</evidence>
<keyword evidence="6" id="KW-0449">Lipoprotein</keyword>
<keyword evidence="9" id="KW-1185">Reference proteome</keyword>
<keyword evidence="5" id="KW-0564">Palmitate</keyword>
<feature type="chain" id="PRO_5023103505" evidence="7">
    <location>
        <begin position="23"/>
        <end position="298"/>
    </location>
</feature>
<dbReference type="GO" id="GO:0016020">
    <property type="term" value="C:membrane"/>
    <property type="evidence" value="ECO:0007669"/>
    <property type="project" value="UniProtKB-SubCell"/>
</dbReference>
<evidence type="ECO:0000256" key="7">
    <source>
        <dbReference type="SAM" id="SignalP"/>
    </source>
</evidence>
<dbReference type="EMBL" id="VENP01000065">
    <property type="protein sequence ID" value="TNU73103.1"/>
    <property type="molecule type" value="Genomic_DNA"/>
</dbReference>
<dbReference type="RefSeq" id="WP_139987559.1">
    <property type="nucleotide sequence ID" value="NZ_VENP01000065.1"/>
</dbReference>
<dbReference type="OrthoDB" id="9812878at2"/>
<dbReference type="PANTHER" id="PTHR30429:SF3">
    <property type="entry name" value="LIPOPROTEIN"/>
    <property type="match status" value="1"/>
</dbReference>
<keyword evidence="3 7" id="KW-0732">Signal</keyword>
<dbReference type="InterPro" id="IPR004872">
    <property type="entry name" value="Lipoprotein_NlpA"/>
</dbReference>
<feature type="signal peptide" evidence="7">
    <location>
        <begin position="1"/>
        <end position="22"/>
    </location>
</feature>
<evidence type="ECO:0000256" key="6">
    <source>
        <dbReference type="ARBA" id="ARBA00023288"/>
    </source>
</evidence>
<dbReference type="AlphaFoldDB" id="A0A5C5B7Z3"/>
<proteinExistence type="inferred from homology"/>
<evidence type="ECO:0000256" key="4">
    <source>
        <dbReference type="ARBA" id="ARBA00023136"/>
    </source>
</evidence>
<evidence type="ECO:0000256" key="5">
    <source>
        <dbReference type="ARBA" id="ARBA00023139"/>
    </source>
</evidence>
<reference evidence="8 9" key="1">
    <citation type="submission" date="2019-06" db="EMBL/GenBank/DDBJ databases">
        <title>Draft genome sequence of Miniimonas arenae KCTC 19750T isolated from sea sand.</title>
        <authorList>
            <person name="Park S.-J."/>
        </authorList>
    </citation>
    <scope>NUCLEOTIDE SEQUENCE [LARGE SCALE GENOMIC DNA]</scope>
    <source>
        <strain evidence="8 9">KCTC 19750</strain>
    </source>
</reference>
<dbReference type="Gene3D" id="3.40.190.10">
    <property type="entry name" value="Periplasmic binding protein-like II"/>
    <property type="match status" value="2"/>
</dbReference>
<comment type="caution">
    <text evidence="8">The sequence shown here is derived from an EMBL/GenBank/DDBJ whole genome shotgun (WGS) entry which is preliminary data.</text>
</comment>
<comment type="similarity">
    <text evidence="2">Belongs to the NlpA lipoprotein family.</text>
</comment>
<dbReference type="SUPFAM" id="SSF53850">
    <property type="entry name" value="Periplasmic binding protein-like II"/>
    <property type="match status" value="1"/>
</dbReference>
<keyword evidence="4" id="KW-0472">Membrane</keyword>
<sequence>MTRRLPVLVTAAVAALAMAACAAPGSGGSDSDATDGGTIRIGVIGASDTQWDVFTQKAEEEGIDVEIVNFTDYQIPNQALADGELELNQFQHLQFLANFNLKTGNDLQPIGGTAVYPLNLYSTEYDDVADIPDGAQIAVPNDATNLARALLNLQQAGLITLRDGGTSFSAAADVIADESRVTVTPVDAAQTAAALTSGSVAAAIINNDFVGKAGLTDDDIVYADDPSGDAAKPYINVFAARAEDSGNETYLKLVEIWHDPEVEAAATEDSGGLAIFKNNEAGELQDILADIQANAPTS</sequence>
<organism evidence="8 9">
    <name type="scientific">Miniimonas arenae</name>
    <dbReference type="NCBI Taxonomy" id="676201"/>
    <lineage>
        <taxon>Bacteria</taxon>
        <taxon>Bacillati</taxon>
        <taxon>Actinomycetota</taxon>
        <taxon>Actinomycetes</taxon>
        <taxon>Micrococcales</taxon>
        <taxon>Beutenbergiaceae</taxon>
        <taxon>Miniimonas</taxon>
    </lineage>
</organism>
<dbReference type="Pfam" id="PF03180">
    <property type="entry name" value="Lipoprotein_9"/>
    <property type="match status" value="1"/>
</dbReference>
<comment type="subcellular location">
    <subcellularLocation>
        <location evidence="1">Membrane</location>
        <topology evidence="1">Lipid-anchor</topology>
    </subcellularLocation>
</comment>
<evidence type="ECO:0000313" key="8">
    <source>
        <dbReference type="EMBL" id="TNU73103.1"/>
    </source>
</evidence>
<name>A0A5C5B7Z3_9MICO</name>
<evidence type="ECO:0000313" key="9">
    <source>
        <dbReference type="Proteomes" id="UP000313849"/>
    </source>
</evidence>
<protein>
    <submittedName>
        <fullName evidence="8">Methionine ABC transporter substrate-binding protein</fullName>
    </submittedName>
</protein>
<evidence type="ECO:0000256" key="1">
    <source>
        <dbReference type="ARBA" id="ARBA00004635"/>
    </source>
</evidence>
<dbReference type="Proteomes" id="UP000313849">
    <property type="component" value="Unassembled WGS sequence"/>
</dbReference>
<evidence type="ECO:0000256" key="3">
    <source>
        <dbReference type="ARBA" id="ARBA00022729"/>
    </source>
</evidence>